<gene>
    <name evidence="1" type="ORF">IAG44_30905</name>
</gene>
<sequence length="64" mass="6887">MTGRTDGTGDLRPGIYGFCSWHRAYAYGVRVVSLVAEGRGATFVLYACGGCRALYGLTPRADRP</sequence>
<organism evidence="1 2">
    <name type="scientific">Streptomyces roseirectus</name>
    <dbReference type="NCBI Taxonomy" id="2768066"/>
    <lineage>
        <taxon>Bacteria</taxon>
        <taxon>Bacillati</taxon>
        <taxon>Actinomycetota</taxon>
        <taxon>Actinomycetes</taxon>
        <taxon>Kitasatosporales</taxon>
        <taxon>Streptomycetaceae</taxon>
        <taxon>Streptomyces</taxon>
    </lineage>
</organism>
<dbReference type="KEGG" id="sroi:IAG44_30905"/>
<reference evidence="1 2" key="1">
    <citation type="submission" date="2020-08" db="EMBL/GenBank/DDBJ databases">
        <title>A novel species.</title>
        <authorList>
            <person name="Gao J."/>
        </authorList>
    </citation>
    <scope>NUCLEOTIDE SEQUENCE [LARGE SCALE GENOMIC DNA]</scope>
    <source>
        <strain evidence="1 2">CRXT-G-22</strain>
    </source>
</reference>
<accession>A0A7H0ITW8</accession>
<dbReference type="AlphaFoldDB" id="A0A7H0ITW8"/>
<protein>
    <submittedName>
        <fullName evidence="1">Uncharacterized protein</fullName>
    </submittedName>
</protein>
<dbReference type="Proteomes" id="UP000516052">
    <property type="component" value="Chromosome"/>
</dbReference>
<dbReference type="RefSeq" id="WP_187753150.1">
    <property type="nucleotide sequence ID" value="NZ_CP060828.1"/>
</dbReference>
<evidence type="ECO:0000313" key="2">
    <source>
        <dbReference type="Proteomes" id="UP000516052"/>
    </source>
</evidence>
<proteinExistence type="predicted"/>
<evidence type="ECO:0000313" key="1">
    <source>
        <dbReference type="EMBL" id="QNP76234.1"/>
    </source>
</evidence>
<name>A0A7H0ITW8_9ACTN</name>
<keyword evidence="2" id="KW-1185">Reference proteome</keyword>
<dbReference type="EMBL" id="CP060828">
    <property type="protein sequence ID" value="QNP76234.1"/>
    <property type="molecule type" value="Genomic_DNA"/>
</dbReference>